<dbReference type="Gene3D" id="3.40.50.300">
    <property type="entry name" value="P-loop containing nucleotide triphosphate hydrolases"/>
    <property type="match status" value="1"/>
</dbReference>
<organism evidence="1 2">
    <name type="scientific">Aliiruegeria haliotis</name>
    <dbReference type="NCBI Taxonomy" id="1280846"/>
    <lineage>
        <taxon>Bacteria</taxon>
        <taxon>Pseudomonadati</taxon>
        <taxon>Pseudomonadota</taxon>
        <taxon>Alphaproteobacteria</taxon>
        <taxon>Rhodobacterales</taxon>
        <taxon>Roseobacteraceae</taxon>
        <taxon>Aliiruegeria</taxon>
    </lineage>
</organism>
<comment type="caution">
    <text evidence="1">The sequence shown here is derived from an EMBL/GenBank/DDBJ whole genome shotgun (WGS) entry which is preliminary data.</text>
</comment>
<dbReference type="InterPro" id="IPR027417">
    <property type="entry name" value="P-loop_NTPase"/>
</dbReference>
<dbReference type="AlphaFoldDB" id="A0A2T0RDY1"/>
<evidence type="ECO:0000313" key="2">
    <source>
        <dbReference type="Proteomes" id="UP000239480"/>
    </source>
</evidence>
<gene>
    <name evidence="1" type="ORF">CLV78_1235</name>
</gene>
<dbReference type="SUPFAM" id="SSF52540">
    <property type="entry name" value="P-loop containing nucleoside triphosphate hydrolases"/>
    <property type="match status" value="1"/>
</dbReference>
<protein>
    <recommendedName>
        <fullName evidence="3">AAA domain-containing protein</fullName>
    </recommendedName>
</protein>
<proteinExistence type="predicted"/>
<dbReference type="RefSeq" id="WP_146136779.1">
    <property type="nucleotide sequence ID" value="NZ_PVTD01000023.1"/>
</dbReference>
<sequence>MTIEILGPEKTSESMNAERLKRSLQISAPDLDDPRVRLAIIPQVFAKGREIDCVLVFEDNRAAKEMFYTTKGVPVQSFVACVEIKNHSPDDVRLHGTHLEVKYDDGWHDATSQADAQVWALKDFQQFSYAGKARRNKTYVQSVLWLPRVPSDALPELPNGRSGIFRADLTWARLIDGFEVNPAQRKVQTLVPAYQDGKHHSYESLVKALTDRVEPTRLDLRRVNALTQKRFDADKQAYIRKMGSGLLMFRGRAGTGKTFALIQMAIHLARQGERTRIVTYNHGLISDMARAMTIIRDRHEDISPVPEVETRWMLMHELFGLAFGGDAVSRVSKLYGELEEREALFLRALRHPDPFLKEAVPCCANKVSGKNCHCDQRQGKAKTWSDISVYREKFPPPYDYLLVDEGQDWTTEHRDLMYDVFGPGRVIVADGVDQFVDRSRCDWDRGDISKNRIVPLRTSRRTKAATCDTINDVARALEVPDWDVEPDQAMAGGRITVLVEPQPYRAIQRALDLLGEDLVTQPKMRPVDALMCLPPKDATPGTNYCNLFERAQEKSHGDYWRGYDWETRKNREYPSRQSALRAVLYQSCRGMEGWTTLCMGLDQFYDHATAKPDIDIEGLRDDLKTDFGFLFSKAAFEEKLAAERRVYALNWLMIPLTRSMDHLIIHLTDSESVLGRVLQGVDYDKIRWQ</sequence>
<accession>A0A2T0RDY1</accession>
<reference evidence="1 2" key="1">
    <citation type="submission" date="2018-03" db="EMBL/GenBank/DDBJ databases">
        <title>Genomic Encyclopedia of Archaeal and Bacterial Type Strains, Phase II (KMG-II): from individual species to whole genera.</title>
        <authorList>
            <person name="Goeker M."/>
        </authorList>
    </citation>
    <scope>NUCLEOTIDE SEQUENCE [LARGE SCALE GENOMIC DNA]</scope>
    <source>
        <strain evidence="1 2">DSM 29328</strain>
    </source>
</reference>
<evidence type="ECO:0000313" key="1">
    <source>
        <dbReference type="EMBL" id="PRY19396.1"/>
    </source>
</evidence>
<dbReference type="Proteomes" id="UP000239480">
    <property type="component" value="Unassembled WGS sequence"/>
</dbReference>
<dbReference type="EMBL" id="PVTD01000023">
    <property type="protein sequence ID" value="PRY19396.1"/>
    <property type="molecule type" value="Genomic_DNA"/>
</dbReference>
<name>A0A2T0RDY1_9RHOB</name>
<keyword evidence="2" id="KW-1185">Reference proteome</keyword>
<evidence type="ECO:0008006" key="3">
    <source>
        <dbReference type="Google" id="ProtNLM"/>
    </source>
</evidence>